<keyword evidence="1" id="KW-1133">Transmembrane helix</keyword>
<proteinExistence type="predicted"/>
<organism evidence="2">
    <name type="scientific">marine sediment metagenome</name>
    <dbReference type="NCBI Taxonomy" id="412755"/>
    <lineage>
        <taxon>unclassified sequences</taxon>
        <taxon>metagenomes</taxon>
        <taxon>ecological metagenomes</taxon>
    </lineage>
</organism>
<dbReference type="EMBL" id="LAZR01021370">
    <property type="protein sequence ID" value="KKL85564.1"/>
    <property type="molecule type" value="Genomic_DNA"/>
</dbReference>
<protein>
    <submittedName>
        <fullName evidence="2">Uncharacterized protein</fullName>
    </submittedName>
</protein>
<dbReference type="NCBIfam" id="NF033507">
    <property type="entry name" value="Loki-CTERM"/>
    <property type="match status" value="1"/>
</dbReference>
<reference evidence="2" key="1">
    <citation type="journal article" date="2015" name="Nature">
        <title>Complex archaea that bridge the gap between prokaryotes and eukaryotes.</title>
        <authorList>
            <person name="Spang A."/>
            <person name="Saw J.H."/>
            <person name="Jorgensen S.L."/>
            <person name="Zaremba-Niedzwiedzka K."/>
            <person name="Martijn J."/>
            <person name="Lind A.E."/>
            <person name="van Eijk R."/>
            <person name="Schleper C."/>
            <person name="Guy L."/>
            <person name="Ettema T.J."/>
        </authorList>
    </citation>
    <scope>NUCLEOTIDE SEQUENCE</scope>
</reference>
<evidence type="ECO:0000313" key="2">
    <source>
        <dbReference type="EMBL" id="KKL85564.1"/>
    </source>
</evidence>
<accession>A0A0F9FGN2</accession>
<feature type="transmembrane region" description="Helical" evidence="1">
    <location>
        <begin position="52"/>
        <end position="72"/>
    </location>
</feature>
<name>A0A0F9FGN2_9ZZZZ</name>
<comment type="caution">
    <text evidence="2">The sequence shown here is derived from an EMBL/GenBank/DDBJ whole genome shotgun (WGS) entry which is preliminary data.</text>
</comment>
<sequence length="84" mass="9385">MVRVLAFEFSWTIPATLINYTEYVIRISDLIDPTVFDDSDLFTITGETEGGIPGYDLLILSGLLGVVSLAIIKKKRKKLSIYES</sequence>
<gene>
    <name evidence="2" type="ORF">LCGC14_1953480</name>
</gene>
<keyword evidence="1" id="KW-0812">Transmembrane</keyword>
<dbReference type="AlphaFoldDB" id="A0A0F9FGN2"/>
<keyword evidence="1" id="KW-0472">Membrane</keyword>
<evidence type="ECO:0000256" key="1">
    <source>
        <dbReference type="SAM" id="Phobius"/>
    </source>
</evidence>